<keyword evidence="1" id="KW-0732">Signal</keyword>
<gene>
    <name evidence="2" type="ORF">CLV45_1887</name>
</gene>
<accession>A0A2M9BR88</accession>
<protein>
    <submittedName>
        <fullName evidence="2">Uncharacterized protein</fullName>
    </submittedName>
</protein>
<evidence type="ECO:0000313" key="3">
    <source>
        <dbReference type="Proteomes" id="UP000228535"/>
    </source>
</evidence>
<dbReference type="Proteomes" id="UP000228535">
    <property type="component" value="Unassembled WGS sequence"/>
</dbReference>
<organism evidence="2 3">
    <name type="scientific">Hymenobacter chitinivorans DSM 11115</name>
    <dbReference type="NCBI Taxonomy" id="1121954"/>
    <lineage>
        <taxon>Bacteria</taxon>
        <taxon>Pseudomonadati</taxon>
        <taxon>Bacteroidota</taxon>
        <taxon>Cytophagia</taxon>
        <taxon>Cytophagales</taxon>
        <taxon>Hymenobacteraceae</taxon>
        <taxon>Hymenobacter</taxon>
    </lineage>
</organism>
<feature type="chain" id="PRO_5014631094" evidence="1">
    <location>
        <begin position="20"/>
        <end position="265"/>
    </location>
</feature>
<feature type="signal peptide" evidence="1">
    <location>
        <begin position="1"/>
        <end position="19"/>
    </location>
</feature>
<dbReference type="OrthoDB" id="1362060at2"/>
<evidence type="ECO:0000256" key="1">
    <source>
        <dbReference type="SAM" id="SignalP"/>
    </source>
</evidence>
<comment type="caution">
    <text evidence="2">The sequence shown here is derived from an EMBL/GenBank/DDBJ whole genome shotgun (WGS) entry which is preliminary data.</text>
</comment>
<name>A0A2M9BR88_9BACT</name>
<keyword evidence="3" id="KW-1185">Reference proteome</keyword>
<dbReference type="AlphaFoldDB" id="A0A2M9BR88"/>
<sequence>MSGSSLLLGLLAASCSQSAEPATVPAPPAVVRPAAPSRPVPPPDSLATYVWEDDVCRFTGQYSPRRYSAGQLRGTWELLNHDALLTYYATVFRPAGLDRLRLDSLDANYAKLHRHYLGLAVVPQPGWEKLKKARLRELEADYRKTRLYILGFTEPERLLRAPYSPACAQYVRGLATHNDSLIRQDWHRLVDEHSRRNGDPEEMKATYLDQAASADWRTYATIDLLTFGWSNCANEAVPRVEITERQRREFEQLFVRISSECDDTE</sequence>
<proteinExistence type="predicted"/>
<reference evidence="2 3" key="1">
    <citation type="submission" date="2017-11" db="EMBL/GenBank/DDBJ databases">
        <title>Genomic Encyclopedia of Archaeal and Bacterial Type Strains, Phase II (KMG-II): From Individual Species to Whole Genera.</title>
        <authorList>
            <person name="Goeker M."/>
        </authorList>
    </citation>
    <scope>NUCLEOTIDE SEQUENCE [LARGE SCALE GENOMIC DNA]</scope>
    <source>
        <strain evidence="2 3">DSM 11115</strain>
    </source>
</reference>
<evidence type="ECO:0000313" key="2">
    <source>
        <dbReference type="EMBL" id="PJJ60460.1"/>
    </source>
</evidence>
<dbReference type="EMBL" id="PGFA01000001">
    <property type="protein sequence ID" value="PJJ60460.1"/>
    <property type="molecule type" value="Genomic_DNA"/>
</dbReference>
<dbReference type="RefSeq" id="WP_100336108.1">
    <property type="nucleotide sequence ID" value="NZ_PGFA01000001.1"/>
</dbReference>